<evidence type="ECO:0000256" key="2">
    <source>
        <dbReference type="SAM" id="SignalP"/>
    </source>
</evidence>
<evidence type="ECO:0000256" key="1">
    <source>
        <dbReference type="SAM" id="MobiDB-lite"/>
    </source>
</evidence>
<protein>
    <recommendedName>
        <fullName evidence="5">HEAT repeat domain-containing protein</fullName>
    </recommendedName>
</protein>
<dbReference type="Proteomes" id="UP001165542">
    <property type="component" value="Unassembled WGS sequence"/>
</dbReference>
<name>A0ABT2EE98_9GAMM</name>
<evidence type="ECO:0008006" key="5">
    <source>
        <dbReference type="Google" id="ProtNLM"/>
    </source>
</evidence>
<dbReference type="EMBL" id="JAJISC010000005">
    <property type="protein sequence ID" value="MCS2609885.1"/>
    <property type="molecule type" value="Genomic_DNA"/>
</dbReference>
<sequence length="185" mass="19416">MPALTLLALILAGCAGQPSMPAAQVSPTAATAPTPSSPAVAPSSPSVSMGAQAQDWVPPYLTSPEEEAAYYVSRLADRRFVARYGNPAQPQVRYIAAERLGAIGAPAVPLLFARLTTQDDYEKMLVLYALQLATQDPVLMAQTGSDYVRLEPALDPAANASNQAIAQAWWGRHQHALAPPIGPGG</sequence>
<proteinExistence type="predicted"/>
<feature type="chain" id="PRO_5046074597" description="HEAT repeat domain-containing protein" evidence="2">
    <location>
        <begin position="23"/>
        <end position="185"/>
    </location>
</feature>
<keyword evidence="4" id="KW-1185">Reference proteome</keyword>
<evidence type="ECO:0000313" key="4">
    <source>
        <dbReference type="Proteomes" id="UP001165542"/>
    </source>
</evidence>
<organism evidence="3 4">
    <name type="scientific">Halomonas dongshanensis</name>
    <dbReference type="NCBI Taxonomy" id="2890835"/>
    <lineage>
        <taxon>Bacteria</taxon>
        <taxon>Pseudomonadati</taxon>
        <taxon>Pseudomonadota</taxon>
        <taxon>Gammaproteobacteria</taxon>
        <taxon>Oceanospirillales</taxon>
        <taxon>Halomonadaceae</taxon>
        <taxon>Halomonas</taxon>
    </lineage>
</organism>
<accession>A0ABT2EE98</accession>
<evidence type="ECO:0000313" key="3">
    <source>
        <dbReference type="EMBL" id="MCS2609885.1"/>
    </source>
</evidence>
<gene>
    <name evidence="3" type="ORF">LLY24_11240</name>
</gene>
<keyword evidence="2" id="KW-0732">Signal</keyword>
<feature type="region of interest" description="Disordered" evidence="1">
    <location>
        <begin position="22"/>
        <end position="48"/>
    </location>
</feature>
<feature type="signal peptide" evidence="2">
    <location>
        <begin position="1"/>
        <end position="22"/>
    </location>
</feature>
<dbReference type="RefSeq" id="WP_259036394.1">
    <property type="nucleotide sequence ID" value="NZ_JAJISC010000005.1"/>
</dbReference>
<comment type="caution">
    <text evidence="3">The sequence shown here is derived from an EMBL/GenBank/DDBJ whole genome shotgun (WGS) entry which is preliminary data.</text>
</comment>
<reference evidence="3" key="1">
    <citation type="submission" date="2021-11" db="EMBL/GenBank/DDBJ databases">
        <title>Halomonas sp., isolated from a coastal aquaculture zone in Dongshan Bay.</title>
        <authorList>
            <person name="Lin W."/>
        </authorList>
    </citation>
    <scope>NUCLEOTIDE SEQUENCE</scope>
    <source>
        <strain evidence="3">Yzlin-01</strain>
    </source>
</reference>